<keyword evidence="4" id="KW-0964">Secreted</keyword>
<protein>
    <submittedName>
        <fullName evidence="7">Interleukin-8-like, partial</fullName>
    </submittedName>
</protein>
<feature type="domain" description="Chemokine interleukin-8-like" evidence="6">
    <location>
        <begin position="26"/>
        <end position="87"/>
    </location>
</feature>
<dbReference type="InterPro" id="IPR036048">
    <property type="entry name" value="Interleukin_8-like_sf"/>
</dbReference>
<dbReference type="EMBL" id="OY660866">
    <property type="protein sequence ID" value="CAJ1052161.1"/>
    <property type="molecule type" value="Genomic_DNA"/>
</dbReference>
<sequence>MSVITILALLVFLTVPEVNSLSDQGLDRCQCITKERRAIGRLIGVVQVIQPSSYCKEVELIATLKNDGRRICLDPNVPWVKKTLERQQAQQTP</sequence>
<dbReference type="PANTHER" id="PTHR12015">
    <property type="entry name" value="SMALL INDUCIBLE CYTOKINE A"/>
    <property type="match status" value="1"/>
</dbReference>
<name>A0AAV1ETQ3_XYRNO</name>
<reference evidence="7" key="1">
    <citation type="submission" date="2023-08" db="EMBL/GenBank/DDBJ databases">
        <authorList>
            <person name="Alioto T."/>
            <person name="Alioto T."/>
            <person name="Gomez Garrido J."/>
        </authorList>
    </citation>
    <scope>NUCLEOTIDE SEQUENCE</scope>
</reference>
<organism evidence="7 8">
    <name type="scientific">Xyrichtys novacula</name>
    <name type="common">Pearly razorfish</name>
    <name type="synonym">Hemipteronotus novacula</name>
    <dbReference type="NCBI Taxonomy" id="13765"/>
    <lineage>
        <taxon>Eukaryota</taxon>
        <taxon>Metazoa</taxon>
        <taxon>Chordata</taxon>
        <taxon>Craniata</taxon>
        <taxon>Vertebrata</taxon>
        <taxon>Euteleostomi</taxon>
        <taxon>Actinopterygii</taxon>
        <taxon>Neopterygii</taxon>
        <taxon>Teleostei</taxon>
        <taxon>Neoteleostei</taxon>
        <taxon>Acanthomorphata</taxon>
        <taxon>Eupercaria</taxon>
        <taxon>Labriformes</taxon>
        <taxon>Labridae</taxon>
        <taxon>Xyrichtys</taxon>
    </lineage>
</organism>
<keyword evidence="8" id="KW-1185">Reference proteome</keyword>
<evidence type="ECO:0000256" key="2">
    <source>
        <dbReference type="ARBA" id="ARBA00010665"/>
    </source>
</evidence>
<evidence type="ECO:0000256" key="4">
    <source>
        <dbReference type="ARBA" id="ARBA00022525"/>
    </source>
</evidence>
<dbReference type="Gene3D" id="2.40.50.40">
    <property type="match status" value="1"/>
</dbReference>
<dbReference type="InterPro" id="IPR033899">
    <property type="entry name" value="CXC_Chemokine_domain"/>
</dbReference>
<keyword evidence="5" id="KW-0732">Signal</keyword>
<dbReference type="AlphaFoldDB" id="A0AAV1ETQ3"/>
<dbReference type="Proteomes" id="UP001178508">
    <property type="component" value="Chromosome 3"/>
</dbReference>
<dbReference type="GO" id="GO:0006952">
    <property type="term" value="P:defense response"/>
    <property type="evidence" value="ECO:0007669"/>
    <property type="project" value="InterPro"/>
</dbReference>
<dbReference type="SUPFAM" id="SSF54117">
    <property type="entry name" value="Interleukin 8-like chemokines"/>
    <property type="match status" value="1"/>
</dbReference>
<dbReference type="InterPro" id="IPR001089">
    <property type="entry name" value="Chemokine_CXC"/>
</dbReference>
<dbReference type="Pfam" id="PF00048">
    <property type="entry name" value="IL8"/>
    <property type="match status" value="1"/>
</dbReference>
<evidence type="ECO:0000313" key="8">
    <source>
        <dbReference type="Proteomes" id="UP001178508"/>
    </source>
</evidence>
<evidence type="ECO:0000313" key="7">
    <source>
        <dbReference type="EMBL" id="CAJ1052161.1"/>
    </source>
</evidence>
<dbReference type="InterPro" id="IPR039809">
    <property type="entry name" value="Chemokine_b/g/d"/>
</dbReference>
<dbReference type="InterPro" id="IPR001811">
    <property type="entry name" value="Chemokine_IL8-like_dom"/>
</dbReference>
<dbReference type="PANTHER" id="PTHR12015:SF210">
    <property type="entry name" value="C-X-C MOTIF CHEMOKINE 9"/>
    <property type="match status" value="1"/>
</dbReference>
<feature type="signal peptide" evidence="5">
    <location>
        <begin position="1"/>
        <end position="20"/>
    </location>
</feature>
<comment type="similarity">
    <text evidence="2">Belongs to the intercrine alpha (chemokine CxC) family.</text>
</comment>
<proteinExistence type="inferred from homology"/>
<dbReference type="GO" id="GO:0006955">
    <property type="term" value="P:immune response"/>
    <property type="evidence" value="ECO:0007669"/>
    <property type="project" value="InterPro"/>
</dbReference>
<dbReference type="CDD" id="cd00273">
    <property type="entry name" value="Chemokine_CXC"/>
    <property type="match status" value="1"/>
</dbReference>
<dbReference type="PRINTS" id="PR00436">
    <property type="entry name" value="INTERLEUKIN8"/>
</dbReference>
<dbReference type="GO" id="GO:0008009">
    <property type="term" value="F:chemokine activity"/>
    <property type="evidence" value="ECO:0007669"/>
    <property type="project" value="InterPro"/>
</dbReference>
<dbReference type="SMART" id="SM00199">
    <property type="entry name" value="SCY"/>
    <property type="match status" value="1"/>
</dbReference>
<comment type="subcellular location">
    <subcellularLocation>
        <location evidence="1">Secreted</location>
    </subcellularLocation>
</comment>
<gene>
    <name evidence="7" type="ORF">XNOV1_A024149</name>
</gene>
<evidence type="ECO:0000259" key="6">
    <source>
        <dbReference type="SMART" id="SM00199"/>
    </source>
</evidence>
<dbReference type="GO" id="GO:0005615">
    <property type="term" value="C:extracellular space"/>
    <property type="evidence" value="ECO:0007669"/>
    <property type="project" value="UniProtKB-KW"/>
</dbReference>
<accession>A0AAV1ETQ3</accession>
<dbReference type="PRINTS" id="PR00437">
    <property type="entry name" value="SMALLCYTKCXC"/>
</dbReference>
<evidence type="ECO:0000256" key="5">
    <source>
        <dbReference type="SAM" id="SignalP"/>
    </source>
</evidence>
<keyword evidence="3" id="KW-0202">Cytokine</keyword>
<evidence type="ECO:0000256" key="1">
    <source>
        <dbReference type="ARBA" id="ARBA00004613"/>
    </source>
</evidence>
<evidence type="ECO:0000256" key="3">
    <source>
        <dbReference type="ARBA" id="ARBA00022514"/>
    </source>
</evidence>
<feature type="chain" id="PRO_5043370662" evidence="5">
    <location>
        <begin position="21"/>
        <end position="93"/>
    </location>
</feature>